<dbReference type="Pfam" id="PF13561">
    <property type="entry name" value="adh_short_C2"/>
    <property type="match status" value="1"/>
</dbReference>
<name>A0A7C4EXK1_9BACT</name>
<accession>A0A7C4EXK1</accession>
<sequence>MDCSFLSMAGKVALITGASRGIGKAVALRFADAGADIAIASRKQADLDKVAEEIRALGVKCLAVAAHARYTQDLKNLVEQVMKEFGRIDILVNNAATNPAMGPLIDTEEKIYDHIMETNLKGYFILSQLVGRIMRDQKQGVIINVSSAGGVSPAEGLGPYCISKAGINMLTKAMALEMGPYNVRVNAIAPRIVKTDFSKALWTNEKLMEQEFKFTPLKCVATPEEIAQTALYLASSAANYMTGHIVVVNGGAFF</sequence>
<dbReference type="SUPFAM" id="SSF51735">
    <property type="entry name" value="NAD(P)-binding Rossmann-fold domains"/>
    <property type="match status" value="1"/>
</dbReference>
<dbReference type="InterPro" id="IPR036291">
    <property type="entry name" value="NAD(P)-bd_dom_sf"/>
</dbReference>
<comment type="similarity">
    <text evidence="1">Belongs to the short-chain dehydrogenases/reductases (SDR) family.</text>
</comment>
<reference evidence="2" key="1">
    <citation type="journal article" date="2020" name="mSystems">
        <title>Genome- and Community-Level Interaction Insights into Carbon Utilization and Element Cycling Functions of Hydrothermarchaeota in Hydrothermal Sediment.</title>
        <authorList>
            <person name="Zhou Z."/>
            <person name="Liu Y."/>
            <person name="Xu W."/>
            <person name="Pan J."/>
            <person name="Luo Z.H."/>
            <person name="Li M."/>
        </authorList>
    </citation>
    <scope>NUCLEOTIDE SEQUENCE [LARGE SCALE GENOMIC DNA]</scope>
    <source>
        <strain evidence="2">SpSt-769</strain>
    </source>
</reference>
<dbReference type="EMBL" id="DTGT01000239">
    <property type="protein sequence ID" value="HGH61155.1"/>
    <property type="molecule type" value="Genomic_DNA"/>
</dbReference>
<protein>
    <submittedName>
        <fullName evidence="2">SDR family oxidoreductase</fullName>
    </submittedName>
</protein>
<dbReference type="PANTHER" id="PTHR43943">
    <property type="entry name" value="DEHYDROGENASE/REDUCTASE (SDR FAMILY) MEMBER 4"/>
    <property type="match status" value="1"/>
</dbReference>
<organism evidence="2">
    <name type="scientific">Desulfomonile tiedjei</name>
    <dbReference type="NCBI Taxonomy" id="2358"/>
    <lineage>
        <taxon>Bacteria</taxon>
        <taxon>Pseudomonadati</taxon>
        <taxon>Thermodesulfobacteriota</taxon>
        <taxon>Desulfomonilia</taxon>
        <taxon>Desulfomonilales</taxon>
        <taxon>Desulfomonilaceae</taxon>
        <taxon>Desulfomonile</taxon>
    </lineage>
</organism>
<dbReference type="CDD" id="cd05233">
    <property type="entry name" value="SDR_c"/>
    <property type="match status" value="1"/>
</dbReference>
<dbReference type="InterPro" id="IPR002347">
    <property type="entry name" value="SDR_fam"/>
</dbReference>
<dbReference type="NCBIfam" id="NF005559">
    <property type="entry name" value="PRK07231.1"/>
    <property type="match status" value="1"/>
</dbReference>
<dbReference type="PROSITE" id="PS00061">
    <property type="entry name" value="ADH_SHORT"/>
    <property type="match status" value="1"/>
</dbReference>
<dbReference type="Gene3D" id="3.40.50.720">
    <property type="entry name" value="NAD(P)-binding Rossmann-like Domain"/>
    <property type="match status" value="1"/>
</dbReference>
<comment type="caution">
    <text evidence="2">The sequence shown here is derived from an EMBL/GenBank/DDBJ whole genome shotgun (WGS) entry which is preliminary data.</text>
</comment>
<dbReference type="PRINTS" id="PR00081">
    <property type="entry name" value="GDHRDH"/>
</dbReference>
<dbReference type="FunFam" id="3.40.50.720:FF:000084">
    <property type="entry name" value="Short-chain dehydrogenase reductase"/>
    <property type="match status" value="1"/>
</dbReference>
<dbReference type="InterPro" id="IPR020904">
    <property type="entry name" value="Sc_DH/Rdtase_CS"/>
</dbReference>
<dbReference type="PRINTS" id="PR00080">
    <property type="entry name" value="SDRFAMILY"/>
</dbReference>
<evidence type="ECO:0000313" key="2">
    <source>
        <dbReference type="EMBL" id="HGH61155.1"/>
    </source>
</evidence>
<evidence type="ECO:0000256" key="1">
    <source>
        <dbReference type="ARBA" id="ARBA00006484"/>
    </source>
</evidence>
<dbReference type="AlphaFoldDB" id="A0A7C4EXK1"/>
<gene>
    <name evidence="2" type="ORF">ENV54_07650</name>
</gene>
<proteinExistence type="inferred from homology"/>
<dbReference type="PANTHER" id="PTHR43943:SF2">
    <property type="entry name" value="DEHYDROGENASE_REDUCTASE 4"/>
    <property type="match status" value="1"/>
</dbReference>